<evidence type="ECO:0000313" key="1">
    <source>
        <dbReference type="EMBL" id="HEV08898.1"/>
    </source>
</evidence>
<reference evidence="1" key="1">
    <citation type="journal article" date="2020" name="mSystems">
        <title>Genome- and Community-Level Interaction Insights into Carbon Utilization and Element Cycling Functions of Hydrothermarchaeota in Hydrothermal Sediment.</title>
        <authorList>
            <person name="Zhou Z."/>
            <person name="Liu Y."/>
            <person name="Xu W."/>
            <person name="Pan J."/>
            <person name="Luo Z.H."/>
            <person name="Li M."/>
        </authorList>
    </citation>
    <scope>NUCLEOTIDE SEQUENCE [LARGE SCALE GENOMIC DNA]</scope>
    <source>
        <strain evidence="1">SpSt-1257</strain>
    </source>
</reference>
<gene>
    <name evidence="1" type="ORF">ENO34_00685</name>
</gene>
<protein>
    <submittedName>
        <fullName evidence="1">Uncharacterized protein</fullName>
    </submittedName>
</protein>
<sequence>MNKTPYALDFLWHQIELIRNNVRKPKYKELLNKIFENKEMVELFEKAKDRKGRNYQNGILERTASVGSLAMCLYDNYPTVDIDLILTGVILAGFRDALGRPFFYKYVKEYPEVVEILYKKSRKKPKVEYFLFDEIFKIDERVFSSIKRKEDNGSSF</sequence>
<proteinExistence type="predicted"/>
<organism evidence="1">
    <name type="scientific">Sulfurihydrogenibium azorense</name>
    <dbReference type="NCBI Taxonomy" id="309806"/>
    <lineage>
        <taxon>Bacteria</taxon>
        <taxon>Pseudomonadati</taxon>
        <taxon>Aquificota</taxon>
        <taxon>Aquificia</taxon>
        <taxon>Aquificales</taxon>
        <taxon>Hydrogenothermaceae</taxon>
        <taxon>Sulfurihydrogenibium</taxon>
    </lineage>
</organism>
<dbReference type="AlphaFoldDB" id="A0A832D9G0"/>
<comment type="caution">
    <text evidence="1">The sequence shown here is derived from an EMBL/GenBank/DDBJ whole genome shotgun (WGS) entry which is preliminary data.</text>
</comment>
<dbReference type="Proteomes" id="UP000885621">
    <property type="component" value="Unassembled WGS sequence"/>
</dbReference>
<name>A0A832D9G0_9AQUI</name>
<dbReference type="EMBL" id="DSFC01000039">
    <property type="protein sequence ID" value="HEV08898.1"/>
    <property type="molecule type" value="Genomic_DNA"/>
</dbReference>
<accession>A0A832D9G0</accession>